<feature type="transmembrane region" description="Helical" evidence="1">
    <location>
        <begin position="58"/>
        <end position="77"/>
    </location>
</feature>
<dbReference type="Proteomes" id="UP000828390">
    <property type="component" value="Unassembled WGS sequence"/>
</dbReference>
<organism evidence="2 3">
    <name type="scientific">Dreissena polymorpha</name>
    <name type="common">Zebra mussel</name>
    <name type="synonym">Mytilus polymorpha</name>
    <dbReference type="NCBI Taxonomy" id="45954"/>
    <lineage>
        <taxon>Eukaryota</taxon>
        <taxon>Metazoa</taxon>
        <taxon>Spiralia</taxon>
        <taxon>Lophotrochozoa</taxon>
        <taxon>Mollusca</taxon>
        <taxon>Bivalvia</taxon>
        <taxon>Autobranchia</taxon>
        <taxon>Heteroconchia</taxon>
        <taxon>Euheterodonta</taxon>
        <taxon>Imparidentia</taxon>
        <taxon>Neoheterodontei</taxon>
        <taxon>Myida</taxon>
        <taxon>Dreissenoidea</taxon>
        <taxon>Dreissenidae</taxon>
        <taxon>Dreissena</taxon>
    </lineage>
</organism>
<proteinExistence type="predicted"/>
<feature type="transmembrane region" description="Helical" evidence="1">
    <location>
        <begin position="27"/>
        <end position="46"/>
    </location>
</feature>
<name>A0A9D4LD95_DREPO</name>
<reference evidence="2" key="1">
    <citation type="journal article" date="2019" name="bioRxiv">
        <title>The Genome of the Zebra Mussel, Dreissena polymorpha: A Resource for Invasive Species Research.</title>
        <authorList>
            <person name="McCartney M.A."/>
            <person name="Auch B."/>
            <person name="Kono T."/>
            <person name="Mallez S."/>
            <person name="Zhang Y."/>
            <person name="Obille A."/>
            <person name="Becker A."/>
            <person name="Abrahante J.E."/>
            <person name="Garbe J."/>
            <person name="Badalamenti J.P."/>
            <person name="Herman A."/>
            <person name="Mangelson H."/>
            <person name="Liachko I."/>
            <person name="Sullivan S."/>
            <person name="Sone E.D."/>
            <person name="Koren S."/>
            <person name="Silverstein K.A.T."/>
            <person name="Beckman K.B."/>
            <person name="Gohl D.M."/>
        </authorList>
    </citation>
    <scope>NUCLEOTIDE SEQUENCE</scope>
    <source>
        <strain evidence="2">Duluth1</strain>
        <tissue evidence="2">Whole animal</tissue>
    </source>
</reference>
<comment type="caution">
    <text evidence="2">The sequence shown here is derived from an EMBL/GenBank/DDBJ whole genome shotgun (WGS) entry which is preliminary data.</text>
</comment>
<evidence type="ECO:0000256" key="1">
    <source>
        <dbReference type="SAM" id="Phobius"/>
    </source>
</evidence>
<keyword evidence="1" id="KW-0472">Membrane</keyword>
<protein>
    <submittedName>
        <fullName evidence="2">Uncharacterized protein</fullName>
    </submittedName>
</protein>
<sequence>MWDVEAGLDVEPSCWNGWTAPPSTHQAIVWLVLVVFADLHFTTLVPTRNNVWQPAAHILPGVVLFVHMIVHLATITINSSGKKVRVVASFFFYLGHT</sequence>
<evidence type="ECO:0000313" key="2">
    <source>
        <dbReference type="EMBL" id="KAH3855087.1"/>
    </source>
</evidence>
<keyword evidence="3" id="KW-1185">Reference proteome</keyword>
<dbReference type="EMBL" id="JAIWYP010000003">
    <property type="protein sequence ID" value="KAH3855087.1"/>
    <property type="molecule type" value="Genomic_DNA"/>
</dbReference>
<dbReference type="AlphaFoldDB" id="A0A9D4LD95"/>
<reference evidence="2" key="2">
    <citation type="submission" date="2020-11" db="EMBL/GenBank/DDBJ databases">
        <authorList>
            <person name="McCartney M.A."/>
            <person name="Auch B."/>
            <person name="Kono T."/>
            <person name="Mallez S."/>
            <person name="Becker A."/>
            <person name="Gohl D.M."/>
            <person name="Silverstein K.A.T."/>
            <person name="Koren S."/>
            <person name="Bechman K.B."/>
            <person name="Herman A."/>
            <person name="Abrahante J.E."/>
            <person name="Garbe J."/>
        </authorList>
    </citation>
    <scope>NUCLEOTIDE SEQUENCE</scope>
    <source>
        <strain evidence="2">Duluth1</strain>
        <tissue evidence="2">Whole animal</tissue>
    </source>
</reference>
<keyword evidence="1" id="KW-0812">Transmembrane</keyword>
<evidence type="ECO:0000313" key="3">
    <source>
        <dbReference type="Proteomes" id="UP000828390"/>
    </source>
</evidence>
<keyword evidence="1" id="KW-1133">Transmembrane helix</keyword>
<gene>
    <name evidence="2" type="ORF">DPMN_097647</name>
</gene>
<accession>A0A9D4LD95</accession>